<sequence length="49" mass="5703">LISGCYMTNKSILYHSYLANCDNFKEAFTLEEVKEILSRLVLKDMQNNT</sequence>
<accession>A0A9N9JI84</accession>
<keyword evidence="2" id="KW-1185">Reference proteome</keyword>
<evidence type="ECO:0000313" key="1">
    <source>
        <dbReference type="EMBL" id="CAG8782268.1"/>
    </source>
</evidence>
<feature type="non-terminal residue" evidence="1">
    <location>
        <position position="1"/>
    </location>
</feature>
<feature type="non-terminal residue" evidence="1">
    <location>
        <position position="49"/>
    </location>
</feature>
<evidence type="ECO:0000313" key="2">
    <source>
        <dbReference type="Proteomes" id="UP000789396"/>
    </source>
</evidence>
<dbReference type="EMBL" id="CAJVPZ010053737">
    <property type="protein sequence ID" value="CAG8782268.1"/>
    <property type="molecule type" value="Genomic_DNA"/>
</dbReference>
<gene>
    <name evidence="1" type="ORF">RFULGI_LOCUS15934</name>
</gene>
<protein>
    <submittedName>
        <fullName evidence="1">6993_t:CDS:1</fullName>
    </submittedName>
</protein>
<dbReference type="AlphaFoldDB" id="A0A9N9JI84"/>
<organism evidence="1 2">
    <name type="scientific">Racocetra fulgida</name>
    <dbReference type="NCBI Taxonomy" id="60492"/>
    <lineage>
        <taxon>Eukaryota</taxon>
        <taxon>Fungi</taxon>
        <taxon>Fungi incertae sedis</taxon>
        <taxon>Mucoromycota</taxon>
        <taxon>Glomeromycotina</taxon>
        <taxon>Glomeromycetes</taxon>
        <taxon>Diversisporales</taxon>
        <taxon>Gigasporaceae</taxon>
        <taxon>Racocetra</taxon>
    </lineage>
</organism>
<name>A0A9N9JI84_9GLOM</name>
<dbReference type="OrthoDB" id="2312101at2759"/>
<comment type="caution">
    <text evidence="1">The sequence shown here is derived from an EMBL/GenBank/DDBJ whole genome shotgun (WGS) entry which is preliminary data.</text>
</comment>
<proteinExistence type="predicted"/>
<dbReference type="Proteomes" id="UP000789396">
    <property type="component" value="Unassembled WGS sequence"/>
</dbReference>
<reference evidence="1" key="1">
    <citation type="submission" date="2021-06" db="EMBL/GenBank/DDBJ databases">
        <authorList>
            <person name="Kallberg Y."/>
            <person name="Tangrot J."/>
            <person name="Rosling A."/>
        </authorList>
    </citation>
    <scope>NUCLEOTIDE SEQUENCE</scope>
    <source>
        <strain evidence="1">IN212</strain>
    </source>
</reference>